<dbReference type="GO" id="GO:0003677">
    <property type="term" value="F:DNA binding"/>
    <property type="evidence" value="ECO:0007669"/>
    <property type="project" value="UniProtKB-KW"/>
</dbReference>
<feature type="domain" description="HTH cro/C1-type" evidence="2">
    <location>
        <begin position="17"/>
        <end position="72"/>
    </location>
</feature>
<dbReference type="Proteomes" id="UP000317839">
    <property type="component" value="Unassembled WGS sequence"/>
</dbReference>
<dbReference type="InterPro" id="IPR010982">
    <property type="entry name" value="Lambda_DNA-bd_dom_sf"/>
</dbReference>
<dbReference type="InterPro" id="IPR001387">
    <property type="entry name" value="Cro/C1-type_HTH"/>
</dbReference>
<evidence type="ECO:0000259" key="2">
    <source>
        <dbReference type="PROSITE" id="PS50943"/>
    </source>
</evidence>
<organism evidence="3 4">
    <name type="scientific">Aliikangiella marina</name>
    <dbReference type="NCBI Taxonomy" id="1712262"/>
    <lineage>
        <taxon>Bacteria</taxon>
        <taxon>Pseudomonadati</taxon>
        <taxon>Pseudomonadota</taxon>
        <taxon>Gammaproteobacteria</taxon>
        <taxon>Oceanospirillales</taxon>
        <taxon>Pleioneaceae</taxon>
        <taxon>Aliikangiella</taxon>
    </lineage>
</organism>
<evidence type="ECO:0000313" key="4">
    <source>
        <dbReference type="Proteomes" id="UP000317839"/>
    </source>
</evidence>
<evidence type="ECO:0000313" key="3">
    <source>
        <dbReference type="EMBL" id="TQV76652.1"/>
    </source>
</evidence>
<reference evidence="3 4" key="1">
    <citation type="submission" date="2019-06" db="EMBL/GenBank/DDBJ databases">
        <title>Draft genome of Aliikangiella marina GYP-15.</title>
        <authorList>
            <person name="Wang G."/>
        </authorList>
    </citation>
    <scope>NUCLEOTIDE SEQUENCE [LARGE SCALE GENOMIC DNA]</scope>
    <source>
        <strain evidence="3 4">GYP-15</strain>
    </source>
</reference>
<keyword evidence="1" id="KW-0238">DNA-binding</keyword>
<dbReference type="Pfam" id="PF01381">
    <property type="entry name" value="HTH_3"/>
    <property type="match status" value="1"/>
</dbReference>
<dbReference type="SMART" id="SM00530">
    <property type="entry name" value="HTH_XRE"/>
    <property type="match status" value="1"/>
</dbReference>
<protein>
    <submittedName>
        <fullName evidence="3">Helix-turn-helix transcriptional regulator</fullName>
    </submittedName>
</protein>
<gene>
    <name evidence="3" type="ORF">FLL45_01450</name>
</gene>
<name>A0A545THG4_9GAMM</name>
<proteinExistence type="predicted"/>
<dbReference type="OrthoDB" id="9814751at2"/>
<keyword evidence="4" id="KW-1185">Reference proteome</keyword>
<dbReference type="PANTHER" id="PTHR46558">
    <property type="entry name" value="TRACRIPTIONAL REGULATORY PROTEIN-RELATED-RELATED"/>
    <property type="match status" value="1"/>
</dbReference>
<accession>A0A545THG4</accession>
<dbReference type="Gene3D" id="1.10.260.40">
    <property type="entry name" value="lambda repressor-like DNA-binding domains"/>
    <property type="match status" value="1"/>
</dbReference>
<dbReference type="AlphaFoldDB" id="A0A545THG4"/>
<dbReference type="PANTHER" id="PTHR46558:SF11">
    <property type="entry name" value="HTH-TYPE TRANSCRIPTIONAL REGULATOR XRE"/>
    <property type="match status" value="1"/>
</dbReference>
<dbReference type="SUPFAM" id="SSF47413">
    <property type="entry name" value="lambda repressor-like DNA-binding domains"/>
    <property type="match status" value="1"/>
</dbReference>
<dbReference type="RefSeq" id="WP_142888012.1">
    <property type="nucleotide sequence ID" value="NZ_VIKR01000001.1"/>
</dbReference>
<evidence type="ECO:0000256" key="1">
    <source>
        <dbReference type="ARBA" id="ARBA00023125"/>
    </source>
</evidence>
<dbReference type="CDD" id="cd00093">
    <property type="entry name" value="HTH_XRE"/>
    <property type="match status" value="1"/>
</dbReference>
<dbReference type="EMBL" id="VIKR01000001">
    <property type="protein sequence ID" value="TQV76652.1"/>
    <property type="molecule type" value="Genomic_DNA"/>
</dbReference>
<comment type="caution">
    <text evidence="3">The sequence shown here is derived from an EMBL/GenBank/DDBJ whole genome shotgun (WGS) entry which is preliminary data.</text>
</comment>
<sequence>MDEMQRKEIAVDIGKRLSEYRKKAGFRSQTDLAEYMNCSRTRIAYWEAGRRTPDIFDIIQLAEILKVSPAILCGFRKQ</sequence>
<dbReference type="PROSITE" id="PS50943">
    <property type="entry name" value="HTH_CROC1"/>
    <property type="match status" value="1"/>
</dbReference>